<evidence type="ECO:0000256" key="1">
    <source>
        <dbReference type="SAM" id="Phobius"/>
    </source>
</evidence>
<dbReference type="RefSeq" id="WP_143813860.1">
    <property type="nucleotide sequence ID" value="NZ_FUKQ01000011.1"/>
</dbReference>
<feature type="transmembrane region" description="Helical" evidence="1">
    <location>
        <begin position="14"/>
        <end position="36"/>
    </location>
</feature>
<dbReference type="STRING" id="1255658.FM114_02935"/>
<keyword evidence="3" id="KW-1185">Reference proteome</keyword>
<name>A0A1R4IP93_9ACTN</name>
<organism evidence="2 3">
    <name type="scientific">Luteococcus japonicus LSP_Lj1</name>
    <dbReference type="NCBI Taxonomy" id="1255658"/>
    <lineage>
        <taxon>Bacteria</taxon>
        <taxon>Bacillati</taxon>
        <taxon>Actinomycetota</taxon>
        <taxon>Actinomycetes</taxon>
        <taxon>Propionibacteriales</taxon>
        <taxon>Propionibacteriaceae</taxon>
        <taxon>Luteococcus</taxon>
    </lineage>
</organism>
<keyword evidence="1" id="KW-1133">Transmembrane helix</keyword>
<dbReference type="Proteomes" id="UP000188342">
    <property type="component" value="Unassembled WGS sequence"/>
</dbReference>
<protein>
    <submittedName>
        <fullName evidence="2">Uncharacterized protein</fullName>
    </submittedName>
</protein>
<proteinExistence type="predicted"/>
<dbReference type="EMBL" id="FUKQ01000011">
    <property type="protein sequence ID" value="SJN21682.1"/>
    <property type="molecule type" value="Genomic_DNA"/>
</dbReference>
<sequence length="263" mass="27653">MAGAQPQAWSRRRLWVLLAGVCVVGLALLVGLGFAIRTAVVHATRTITPAAATRPVEGRVDRDALLAEPMLQVAPADALGGTPAVEPASALTVPNSTRTGPARVVTGFPRTPAGAVGQLAAIEQTVLSEMDVARAGEVHRAWVVPGAVPVDQWPLVRHVQSFLGSAGMTGRLEAGARVTVDPVAGQVKGTDGPDWVVACVLVDVRALVRVESRMAYGYCEAMAWREGRWMVTSPRPAAVAPSTWPGTELAARAGWRTWHVAGE</sequence>
<evidence type="ECO:0000313" key="3">
    <source>
        <dbReference type="Proteomes" id="UP000188342"/>
    </source>
</evidence>
<dbReference type="OrthoDB" id="5188560at2"/>
<accession>A0A1R4IP93</accession>
<dbReference type="AlphaFoldDB" id="A0A1R4IP93"/>
<reference evidence="2 3" key="1">
    <citation type="submission" date="2017-02" db="EMBL/GenBank/DDBJ databases">
        <authorList>
            <person name="Peterson S.W."/>
        </authorList>
    </citation>
    <scope>NUCLEOTIDE SEQUENCE [LARGE SCALE GENOMIC DNA]</scope>
    <source>
        <strain evidence="2 3">LSP_Lj1</strain>
    </source>
</reference>
<keyword evidence="1" id="KW-0812">Transmembrane</keyword>
<evidence type="ECO:0000313" key="2">
    <source>
        <dbReference type="EMBL" id="SJN21682.1"/>
    </source>
</evidence>
<gene>
    <name evidence="2" type="ORF">FM114_02935</name>
</gene>
<keyword evidence="1" id="KW-0472">Membrane</keyword>